<reference evidence="1" key="2">
    <citation type="journal article" date="2015" name="Fish Shellfish Immunol.">
        <title>Early steps in the European eel (Anguilla anguilla)-Vibrio vulnificus interaction in the gills: Role of the RtxA13 toxin.</title>
        <authorList>
            <person name="Callol A."/>
            <person name="Pajuelo D."/>
            <person name="Ebbesson L."/>
            <person name="Teles M."/>
            <person name="MacKenzie S."/>
            <person name="Amaro C."/>
        </authorList>
    </citation>
    <scope>NUCLEOTIDE SEQUENCE</scope>
</reference>
<reference evidence="1" key="1">
    <citation type="submission" date="2014-11" db="EMBL/GenBank/DDBJ databases">
        <authorList>
            <person name="Amaro Gonzalez C."/>
        </authorList>
    </citation>
    <scope>NUCLEOTIDE SEQUENCE</scope>
</reference>
<name>A0A0E9PFQ7_ANGAN</name>
<evidence type="ECO:0000313" key="1">
    <source>
        <dbReference type="EMBL" id="JAH02895.1"/>
    </source>
</evidence>
<proteinExistence type="predicted"/>
<protein>
    <submittedName>
        <fullName evidence="1">Uncharacterized protein</fullName>
    </submittedName>
</protein>
<sequence length="45" mass="5474">MYFLRSPFGLPFKYFFFPLLPSTERRKRDLLAFPVATEQMQPSRF</sequence>
<organism evidence="1">
    <name type="scientific">Anguilla anguilla</name>
    <name type="common">European freshwater eel</name>
    <name type="synonym">Muraena anguilla</name>
    <dbReference type="NCBI Taxonomy" id="7936"/>
    <lineage>
        <taxon>Eukaryota</taxon>
        <taxon>Metazoa</taxon>
        <taxon>Chordata</taxon>
        <taxon>Craniata</taxon>
        <taxon>Vertebrata</taxon>
        <taxon>Euteleostomi</taxon>
        <taxon>Actinopterygii</taxon>
        <taxon>Neopterygii</taxon>
        <taxon>Teleostei</taxon>
        <taxon>Anguilliformes</taxon>
        <taxon>Anguillidae</taxon>
        <taxon>Anguilla</taxon>
    </lineage>
</organism>
<accession>A0A0E9PFQ7</accession>
<dbReference type="AlphaFoldDB" id="A0A0E9PFQ7"/>
<dbReference type="EMBL" id="GBXM01105682">
    <property type="protein sequence ID" value="JAH02895.1"/>
    <property type="molecule type" value="Transcribed_RNA"/>
</dbReference>